<protein>
    <submittedName>
        <fullName evidence="8">Orn/Lys/Arg decarboxylase</fullName>
    </submittedName>
</protein>
<keyword evidence="4" id="KW-0663">Pyridoxal phosphate</keyword>
<dbReference type="InterPro" id="IPR015421">
    <property type="entry name" value="PyrdxlP-dep_Trfase_major"/>
</dbReference>
<comment type="cofactor">
    <cofactor evidence="1">
        <name>pyridoxal 5'-phosphate</name>
        <dbReference type="ChEBI" id="CHEBI:597326"/>
    </cofactor>
</comment>
<evidence type="ECO:0000259" key="6">
    <source>
        <dbReference type="Pfam" id="PF01276"/>
    </source>
</evidence>
<keyword evidence="3" id="KW-0210">Decarboxylase</keyword>
<dbReference type="Proteomes" id="UP000052258">
    <property type="component" value="Unassembled WGS sequence"/>
</dbReference>
<evidence type="ECO:0000259" key="7">
    <source>
        <dbReference type="Pfam" id="PF03711"/>
    </source>
</evidence>
<gene>
    <name evidence="8" type="ORF">X560_1050</name>
</gene>
<dbReference type="GO" id="GO:0016831">
    <property type="term" value="F:carboxy-lyase activity"/>
    <property type="evidence" value="ECO:0007669"/>
    <property type="project" value="UniProtKB-KW"/>
</dbReference>
<dbReference type="RefSeq" id="WP_007472925.1">
    <property type="nucleotide sequence ID" value="NZ_KQ130613.1"/>
</dbReference>
<dbReference type="InterPro" id="IPR036633">
    <property type="entry name" value="Prn/Lys/Arg_de-COase_C_sf"/>
</dbReference>
<dbReference type="PANTHER" id="PTHR43277">
    <property type="entry name" value="ARGININE DECARBOXYLASE"/>
    <property type="match status" value="1"/>
</dbReference>
<dbReference type="OrthoDB" id="9815233at2"/>
<evidence type="ECO:0000256" key="1">
    <source>
        <dbReference type="ARBA" id="ARBA00001933"/>
    </source>
</evidence>
<dbReference type="Pfam" id="PF03711">
    <property type="entry name" value="OKR_DC_1_C"/>
    <property type="match status" value="1"/>
</dbReference>
<dbReference type="SUPFAM" id="SSF53383">
    <property type="entry name" value="PLP-dependent transferases"/>
    <property type="match status" value="1"/>
</dbReference>
<dbReference type="InterPro" id="IPR015424">
    <property type="entry name" value="PyrdxlP-dep_Trfase"/>
</dbReference>
<evidence type="ECO:0000256" key="5">
    <source>
        <dbReference type="ARBA" id="ARBA00023239"/>
    </source>
</evidence>
<keyword evidence="9" id="KW-1185">Reference proteome</keyword>
<evidence type="ECO:0000256" key="3">
    <source>
        <dbReference type="ARBA" id="ARBA00022793"/>
    </source>
</evidence>
<dbReference type="Gene3D" id="3.40.640.10">
    <property type="entry name" value="Type I PLP-dependent aspartate aminotransferase-like (Major domain)"/>
    <property type="match status" value="1"/>
</dbReference>
<evidence type="ECO:0000313" key="8">
    <source>
        <dbReference type="EMBL" id="KMT60124.1"/>
    </source>
</evidence>
<reference evidence="8 9" key="1">
    <citation type="journal article" date="2015" name="Genome Biol. Evol.">
        <title>Comparative Genomics of Listeria Sensu Lato: Genus-Wide Differences in Evolutionary Dynamics and the Progressive Gain of Complex, Potentially Pathogenicity-Related Traits through Lateral Gene Transfer.</title>
        <authorList>
            <person name="Chiara M."/>
            <person name="Caruso M."/>
            <person name="D'Erchia A.M."/>
            <person name="Manzari C."/>
            <person name="Fraccalvieri R."/>
            <person name="Goffredo E."/>
            <person name="Latorre L."/>
            <person name="Miccolupo A."/>
            <person name="Padalino I."/>
            <person name="Santagada G."/>
            <person name="Chiocco D."/>
            <person name="Pesole G."/>
            <person name="Horner D.S."/>
            <person name="Parisi A."/>
        </authorList>
    </citation>
    <scope>NUCLEOTIDE SEQUENCE [LARGE SCALE GENOMIC DNA]</scope>
    <source>
        <strain evidence="8 9">1991</strain>
    </source>
</reference>
<evidence type="ECO:0000313" key="9">
    <source>
        <dbReference type="Proteomes" id="UP000052258"/>
    </source>
</evidence>
<dbReference type="PANTHER" id="PTHR43277:SF3">
    <property type="entry name" value="DECARBOXYLASE, PUTATIVE-RELATED"/>
    <property type="match status" value="1"/>
</dbReference>
<dbReference type="AlphaFoldDB" id="A0A0J8GGL0"/>
<comment type="caution">
    <text evidence="8">The sequence shown here is derived from an EMBL/GenBank/DDBJ whole genome shotgun (WGS) entry which is preliminary data.</text>
</comment>
<dbReference type="InterPro" id="IPR008286">
    <property type="entry name" value="Prn/Lys/Arg_de-COase_C"/>
</dbReference>
<dbReference type="Pfam" id="PF01276">
    <property type="entry name" value="OKR_DC_1"/>
    <property type="match status" value="1"/>
</dbReference>
<comment type="similarity">
    <text evidence="2">Belongs to the Orn/Lys/Arg decarboxylase class-I family.</text>
</comment>
<accession>A0A0J8GGL0</accession>
<dbReference type="InterPro" id="IPR000310">
    <property type="entry name" value="Orn/Lys/Arg_deCO2ase_major_dom"/>
</dbReference>
<feature type="domain" description="Orn/Lys/Arg decarboxylases family 1 pyridoxal-P attachment site" evidence="6">
    <location>
        <begin position="8"/>
        <end position="279"/>
    </location>
</feature>
<feature type="domain" description="Orn/Lys/Arg decarboxylase C-terminal" evidence="7">
    <location>
        <begin position="386"/>
        <end position="440"/>
    </location>
</feature>
<proteinExistence type="inferred from homology"/>
<evidence type="ECO:0000256" key="2">
    <source>
        <dbReference type="ARBA" id="ARBA00010671"/>
    </source>
</evidence>
<dbReference type="SUPFAM" id="SSF55904">
    <property type="entry name" value="Ornithine decarboxylase C-terminal domain"/>
    <property type="match status" value="1"/>
</dbReference>
<dbReference type="PATRIC" id="fig|1430899.3.peg.1084"/>
<dbReference type="Gene3D" id="3.90.105.10">
    <property type="entry name" value="Molybdopterin biosynthesis moea protein, domain 2"/>
    <property type="match status" value="1"/>
</dbReference>
<evidence type="ECO:0000256" key="4">
    <source>
        <dbReference type="ARBA" id="ARBA00022898"/>
    </source>
</evidence>
<sequence length="459" mass="50374">MTNQKAVPLLSKMKEHEGQNPISLHVPGHKNGVLYNEMWQDILKYDLTEISGMDDLHHPEAAIRDAEALLSSAYGAKKSFFLVGGTTSGNLAMILTAVKRGERVLVTRDAHKSVIHALELAGARPVFLNTKKDLLTGVSSGVEADAILRAFHKYPDICAAVLTYPSYYGTTFDLAEAVKVIHEFGALALLDAAHGAHFVANAHFPQDALRLGADAVVQSAHKTLPALTMGAFLHINSDSARLSDIRRYLQMVQTSSPSYLVMASLDFARQFVATYSEDDLKAFLEMRAKWIDFLEEAGYTVLLPDDSLKLIVRKDGYSGYDIAAHFEANGYYPELSDDKQVLLILPLIKKGIRFDPLHTLQALPKPAVPLDTFQFAPPEITVLSLSYAEMAERNSVFIKLDQALHAVAAENVSVYPPGIPGVLRGEKLTEAHIAFLKAISGKHFHGGERLKEGEIAVYV</sequence>
<keyword evidence="5" id="KW-0456">Lyase</keyword>
<dbReference type="EMBL" id="AZHO01000011">
    <property type="protein sequence ID" value="KMT60124.1"/>
    <property type="molecule type" value="Genomic_DNA"/>
</dbReference>
<dbReference type="InterPro" id="IPR052357">
    <property type="entry name" value="Orn_Lys_Arg_decarboxylase-I"/>
</dbReference>
<name>A0A0J8GGL0_9LIST</name>
<organism evidence="8 9">
    <name type="scientific">Listeria fleischmannii 1991</name>
    <dbReference type="NCBI Taxonomy" id="1430899"/>
    <lineage>
        <taxon>Bacteria</taxon>
        <taxon>Bacillati</taxon>
        <taxon>Bacillota</taxon>
        <taxon>Bacilli</taxon>
        <taxon>Bacillales</taxon>
        <taxon>Listeriaceae</taxon>
        <taxon>Listeria</taxon>
    </lineage>
</organism>